<dbReference type="Proteomes" id="UP000735302">
    <property type="component" value="Unassembled WGS sequence"/>
</dbReference>
<gene>
    <name evidence="1" type="ORF">PoB_007047700</name>
</gene>
<protein>
    <submittedName>
        <fullName evidence="1">Uncharacterized protein</fullName>
    </submittedName>
</protein>
<evidence type="ECO:0000313" key="1">
    <source>
        <dbReference type="EMBL" id="GFO43972.1"/>
    </source>
</evidence>
<keyword evidence="2" id="KW-1185">Reference proteome</keyword>
<reference evidence="1 2" key="1">
    <citation type="journal article" date="2021" name="Elife">
        <title>Chloroplast acquisition without the gene transfer in kleptoplastic sea slugs, Plakobranchus ocellatus.</title>
        <authorList>
            <person name="Maeda T."/>
            <person name="Takahashi S."/>
            <person name="Yoshida T."/>
            <person name="Shimamura S."/>
            <person name="Takaki Y."/>
            <person name="Nagai Y."/>
            <person name="Toyoda A."/>
            <person name="Suzuki Y."/>
            <person name="Arimoto A."/>
            <person name="Ishii H."/>
            <person name="Satoh N."/>
            <person name="Nishiyama T."/>
            <person name="Hasebe M."/>
            <person name="Maruyama T."/>
            <person name="Minagawa J."/>
            <person name="Obokata J."/>
            <person name="Shigenobu S."/>
        </authorList>
    </citation>
    <scope>NUCLEOTIDE SEQUENCE [LARGE SCALE GENOMIC DNA]</scope>
</reference>
<organism evidence="1 2">
    <name type="scientific">Plakobranchus ocellatus</name>
    <dbReference type="NCBI Taxonomy" id="259542"/>
    <lineage>
        <taxon>Eukaryota</taxon>
        <taxon>Metazoa</taxon>
        <taxon>Spiralia</taxon>
        <taxon>Lophotrochozoa</taxon>
        <taxon>Mollusca</taxon>
        <taxon>Gastropoda</taxon>
        <taxon>Heterobranchia</taxon>
        <taxon>Euthyneura</taxon>
        <taxon>Panpulmonata</taxon>
        <taxon>Sacoglossa</taxon>
        <taxon>Placobranchoidea</taxon>
        <taxon>Plakobranchidae</taxon>
        <taxon>Plakobranchus</taxon>
    </lineage>
</organism>
<dbReference type="AlphaFoldDB" id="A0AAV4DIW8"/>
<evidence type="ECO:0000313" key="2">
    <source>
        <dbReference type="Proteomes" id="UP000735302"/>
    </source>
</evidence>
<dbReference type="EMBL" id="BLXT01007928">
    <property type="protein sequence ID" value="GFO43972.1"/>
    <property type="molecule type" value="Genomic_DNA"/>
</dbReference>
<proteinExistence type="predicted"/>
<sequence length="106" mass="12208">METTSEKQRVISLSPDITLEQKMKTTEENMETTSEKQRLTSLSPDITLEQKIKVTNENQRPAPLLSYVLRLKAAASDLLDKSRRVRVKRSYACDYLAHSCFFPFPN</sequence>
<name>A0AAV4DIW8_9GAST</name>
<comment type="caution">
    <text evidence="1">The sequence shown here is derived from an EMBL/GenBank/DDBJ whole genome shotgun (WGS) entry which is preliminary data.</text>
</comment>
<accession>A0AAV4DIW8</accession>